<dbReference type="RefSeq" id="WP_252673641.1">
    <property type="nucleotide sequence ID" value="NZ_CP099547.1"/>
</dbReference>
<evidence type="ECO:0000313" key="3">
    <source>
        <dbReference type="Proteomes" id="UP001056109"/>
    </source>
</evidence>
<dbReference type="InterPro" id="IPR003439">
    <property type="entry name" value="ABC_transporter-like_ATP-bd"/>
</dbReference>
<dbReference type="Gene3D" id="3.40.50.300">
    <property type="entry name" value="P-loop containing nucleotide triphosphate hydrolases"/>
    <property type="match status" value="1"/>
</dbReference>
<dbReference type="PROSITE" id="PS50893">
    <property type="entry name" value="ABC_TRANSPORTER_2"/>
    <property type="match status" value="1"/>
</dbReference>
<keyword evidence="3" id="KW-1185">Reference proteome</keyword>
<accession>A0ABY5AIF8</accession>
<dbReference type="EMBL" id="CP099547">
    <property type="protein sequence ID" value="USR79780.1"/>
    <property type="molecule type" value="Genomic_DNA"/>
</dbReference>
<feature type="domain" description="ABC transporter" evidence="1">
    <location>
        <begin position="4"/>
        <end position="240"/>
    </location>
</feature>
<proteinExistence type="predicted"/>
<dbReference type="InterPro" id="IPR027417">
    <property type="entry name" value="P-loop_NTPase"/>
</dbReference>
<protein>
    <submittedName>
        <fullName evidence="2">ATP-binding cassette domain-containing protein</fullName>
    </submittedName>
</protein>
<reference evidence="2" key="1">
    <citation type="submission" date="2022-06" db="EMBL/GenBank/DDBJ databases">
        <title>Complete Genome Sequence of Arcanobacterium pinnipediorum strain DSM 28752 isolated from a harbour seal.</title>
        <authorList>
            <person name="Borowiak M."/>
            <person name="Kreitlow A."/>
            <person name="Alssahen M."/>
            <person name="Malorny B."/>
            <person name="Laemmler C."/>
            <person name="Prenger-Berninghoff E."/>
            <person name="Siebert U."/>
            <person name="Ploetz M."/>
            <person name="Abdulmawjood A."/>
        </authorList>
    </citation>
    <scope>NUCLEOTIDE SEQUENCE</scope>
    <source>
        <strain evidence="2">DSM 28752</strain>
    </source>
</reference>
<dbReference type="InterPro" id="IPR015854">
    <property type="entry name" value="ABC_transpr_LolD-like"/>
</dbReference>
<keyword evidence="2" id="KW-0067">ATP-binding</keyword>
<evidence type="ECO:0000259" key="1">
    <source>
        <dbReference type="PROSITE" id="PS50893"/>
    </source>
</evidence>
<dbReference type="SUPFAM" id="SSF52540">
    <property type="entry name" value="P-loop containing nucleoside triphosphate hydrolases"/>
    <property type="match status" value="1"/>
</dbReference>
<dbReference type="Pfam" id="PF00005">
    <property type="entry name" value="ABC_tran"/>
    <property type="match status" value="1"/>
</dbReference>
<dbReference type="GO" id="GO:0005524">
    <property type="term" value="F:ATP binding"/>
    <property type="evidence" value="ECO:0007669"/>
    <property type="project" value="UniProtKB-KW"/>
</dbReference>
<sequence length="242" mass="26560">MTVARLIDVSVQRSARNADRELTNVSMSFPEGKFSAILGPNGSSKSLLMEVLGGLASVDSGQVFTCGVELTALAPQNRTRLLSESVAFVFNEHNVIRSLTFDDNLLLAHKFSRRPVDRELYRDVVESFGLAPYLGMKPSPETTDINQRLAIARAVLKKAKLVLACEPTQFLQHKPSENVLDSLRRCSREYGMSIILSTHSNFVATYADEVHVFLDGAPTGSVVNPSLPSLAFAQENITYSAR</sequence>
<dbReference type="PANTHER" id="PTHR24220">
    <property type="entry name" value="IMPORT ATP-BINDING PROTEIN"/>
    <property type="match status" value="1"/>
</dbReference>
<keyword evidence="2" id="KW-0547">Nucleotide-binding</keyword>
<name>A0ABY5AIF8_9ACTO</name>
<organism evidence="2 3">
    <name type="scientific">Arcanobacterium pinnipediorum</name>
    <dbReference type="NCBI Taxonomy" id="1503041"/>
    <lineage>
        <taxon>Bacteria</taxon>
        <taxon>Bacillati</taxon>
        <taxon>Actinomycetota</taxon>
        <taxon>Actinomycetes</taxon>
        <taxon>Actinomycetales</taxon>
        <taxon>Actinomycetaceae</taxon>
        <taxon>Arcanobacterium</taxon>
    </lineage>
</organism>
<dbReference type="Proteomes" id="UP001056109">
    <property type="component" value="Chromosome"/>
</dbReference>
<evidence type="ECO:0000313" key="2">
    <source>
        <dbReference type="EMBL" id="USR79780.1"/>
    </source>
</evidence>
<gene>
    <name evidence="2" type="ORF">NG665_01960</name>
</gene>